<evidence type="ECO:0000313" key="1">
    <source>
        <dbReference type="EMBL" id="KAG9248574.1"/>
    </source>
</evidence>
<evidence type="ECO:0000313" key="2">
    <source>
        <dbReference type="Proteomes" id="UP000887226"/>
    </source>
</evidence>
<comment type="caution">
    <text evidence="1">The sequence shown here is derived from an EMBL/GenBank/DDBJ whole genome shotgun (WGS) entry which is preliminary data.</text>
</comment>
<proteinExistence type="predicted"/>
<dbReference type="AlphaFoldDB" id="A0A9P7ZAM7"/>
<gene>
    <name evidence="1" type="ORF">BJ878DRAFT_4017</name>
</gene>
<dbReference type="OrthoDB" id="4392610at2759"/>
<protein>
    <submittedName>
        <fullName evidence="1">Uncharacterized protein</fullName>
    </submittedName>
</protein>
<reference evidence="1" key="1">
    <citation type="journal article" date="2021" name="IMA Fungus">
        <title>Genomic characterization of three marine fungi, including Emericellopsis atlantica sp. nov. with signatures of a generalist lifestyle and marine biomass degradation.</title>
        <authorList>
            <person name="Hagestad O.C."/>
            <person name="Hou L."/>
            <person name="Andersen J.H."/>
            <person name="Hansen E.H."/>
            <person name="Altermark B."/>
            <person name="Li C."/>
            <person name="Kuhnert E."/>
            <person name="Cox R.J."/>
            <person name="Crous P.W."/>
            <person name="Spatafora J.W."/>
            <person name="Lail K."/>
            <person name="Amirebrahimi M."/>
            <person name="Lipzen A."/>
            <person name="Pangilinan J."/>
            <person name="Andreopoulos W."/>
            <person name="Hayes R.D."/>
            <person name="Ng V."/>
            <person name="Grigoriev I.V."/>
            <person name="Jackson S.A."/>
            <person name="Sutton T.D.S."/>
            <person name="Dobson A.D.W."/>
            <person name="Rama T."/>
        </authorList>
    </citation>
    <scope>NUCLEOTIDE SEQUENCE</scope>
    <source>
        <strain evidence="1">TRa3180A</strain>
    </source>
</reference>
<sequence>MAALLPADVIHSYRSLYRGLLRAVQFSKPARYTARDQLRDAFRLEDPKTYNQDRINRTVEFLRLATVEAGLEHRILKNLLRINWERRELASRSRTKTPHVIYLQGSTMAHYDLTIAMLNNNMGLCLR</sequence>
<accession>A0A9P7ZAM7</accession>
<organism evidence="1 2">
    <name type="scientific">Calycina marina</name>
    <dbReference type="NCBI Taxonomy" id="1763456"/>
    <lineage>
        <taxon>Eukaryota</taxon>
        <taxon>Fungi</taxon>
        <taxon>Dikarya</taxon>
        <taxon>Ascomycota</taxon>
        <taxon>Pezizomycotina</taxon>
        <taxon>Leotiomycetes</taxon>
        <taxon>Helotiales</taxon>
        <taxon>Pezizellaceae</taxon>
        <taxon>Calycina</taxon>
    </lineage>
</organism>
<dbReference type="EMBL" id="MU253746">
    <property type="protein sequence ID" value="KAG9248574.1"/>
    <property type="molecule type" value="Genomic_DNA"/>
</dbReference>
<dbReference type="Proteomes" id="UP000887226">
    <property type="component" value="Unassembled WGS sequence"/>
</dbReference>
<name>A0A9P7ZAM7_9HELO</name>
<keyword evidence="2" id="KW-1185">Reference proteome</keyword>